<name>A0A9P8A9K7_MORAP</name>
<accession>A0A9P8A9K7</accession>
<organism evidence="3 4">
    <name type="scientific">Mortierella alpina</name>
    <name type="common">Oleaginous fungus</name>
    <name type="synonym">Mortierella renispora</name>
    <dbReference type="NCBI Taxonomy" id="64518"/>
    <lineage>
        <taxon>Eukaryota</taxon>
        <taxon>Fungi</taxon>
        <taxon>Fungi incertae sedis</taxon>
        <taxon>Mucoromycota</taxon>
        <taxon>Mortierellomycotina</taxon>
        <taxon>Mortierellomycetes</taxon>
        <taxon>Mortierellales</taxon>
        <taxon>Mortierellaceae</taxon>
        <taxon>Mortierella</taxon>
    </lineage>
</organism>
<reference evidence="3" key="1">
    <citation type="submission" date="2021-07" db="EMBL/GenBank/DDBJ databases">
        <title>Draft genome of Mortierella alpina, strain LL118, isolated from an aspen leaf litter sample.</title>
        <authorList>
            <person name="Yang S."/>
            <person name="Vinatzer B.A."/>
        </authorList>
    </citation>
    <scope>NUCLEOTIDE SEQUENCE</scope>
    <source>
        <strain evidence="3">LL118</strain>
    </source>
</reference>
<feature type="domain" description="Nucleoside phosphorylase" evidence="2">
    <location>
        <begin position="212"/>
        <end position="426"/>
    </location>
</feature>
<dbReference type="InterPro" id="IPR029058">
    <property type="entry name" value="AB_hydrolase_fold"/>
</dbReference>
<evidence type="ECO:0000313" key="4">
    <source>
        <dbReference type="Proteomes" id="UP000717515"/>
    </source>
</evidence>
<proteinExistence type="predicted"/>
<dbReference type="Gene3D" id="3.40.50.1820">
    <property type="entry name" value="alpha/beta hydrolase"/>
    <property type="match status" value="1"/>
</dbReference>
<dbReference type="EMBL" id="JAIFTL010000047">
    <property type="protein sequence ID" value="KAG9325141.1"/>
    <property type="molecule type" value="Genomic_DNA"/>
</dbReference>
<dbReference type="SUPFAM" id="SSF53167">
    <property type="entry name" value="Purine and uridine phosphorylases"/>
    <property type="match status" value="1"/>
</dbReference>
<sequence length="491" mass="53991">MRRSKAQFVLHYFSVPSASTCTCSRGYCSRGTPAAEQDGLNALNLNIAVPLNSLQAGAELFPVITYIHGGAFRDGSNAIMLYNMYRRLLMLLFSVNFGQRSNRLERPVIVVVVNYRLSVFGFLASKELQEEMKESPEYASLSPYDRSIGNWGLMDQRFVSSPSTHPFLLSVSHVRSIRTFLAIMSMTNANFPMDAEGRTYHVGIKRGELANRVLTVGDPARAITLARSLDGVDLENTPAKTVPANLFSYASHRGFLTITGTYKGVPVSIVAIGMGISMMDFFVRECRAVVDGPMLIIRLGSCGSLSDATVGDICVPSGSYLVQRNYDFFAGDSDNATAKPYHLSKVFQADPEITKTLIKNMSAKLGDNHVWSGINATADSFYSSQGRQDLNFVDANHELFTELVEREPNTMTLEMETFTLYHLAKTSTTAPLAQSEVSNGESKSKNSIRAGACMMVFAQRKTNAFITKEDVVRVEPLAGQAVFDSLVEVQL</sequence>
<dbReference type="PANTHER" id="PTHR43691">
    <property type="entry name" value="URIDINE PHOSPHORYLASE"/>
    <property type="match status" value="1"/>
</dbReference>
<dbReference type="CDD" id="cd17769">
    <property type="entry name" value="NP_TgUP-like"/>
    <property type="match status" value="1"/>
</dbReference>
<dbReference type="Gene3D" id="3.40.50.1580">
    <property type="entry name" value="Nucleoside phosphorylase domain"/>
    <property type="match status" value="1"/>
</dbReference>
<gene>
    <name evidence="3" type="ORF">KVV02_003558</name>
</gene>
<comment type="caution">
    <text evidence="3">The sequence shown here is derived from an EMBL/GenBank/DDBJ whole genome shotgun (WGS) entry which is preliminary data.</text>
</comment>
<dbReference type="GO" id="GO:0004850">
    <property type="term" value="F:uridine phosphorylase activity"/>
    <property type="evidence" value="ECO:0007669"/>
    <property type="project" value="TreeGrafter"/>
</dbReference>
<dbReference type="SUPFAM" id="SSF53474">
    <property type="entry name" value="alpha/beta-Hydrolases"/>
    <property type="match status" value="1"/>
</dbReference>
<protein>
    <recommendedName>
        <fullName evidence="5">Nucleoside phosphorylase domain-containing protein</fullName>
    </recommendedName>
</protein>
<evidence type="ECO:0000259" key="1">
    <source>
        <dbReference type="Pfam" id="PF00135"/>
    </source>
</evidence>
<dbReference type="AlphaFoldDB" id="A0A9P8A9K7"/>
<dbReference type="InterPro" id="IPR002018">
    <property type="entry name" value="CarbesteraseB"/>
</dbReference>
<dbReference type="PANTHER" id="PTHR43691:SF14">
    <property type="entry name" value="URIDINE PHOSPHORYLASE"/>
    <property type="match status" value="1"/>
</dbReference>
<dbReference type="InterPro" id="IPR035994">
    <property type="entry name" value="Nucleoside_phosphorylase_sf"/>
</dbReference>
<dbReference type="GO" id="GO:0005829">
    <property type="term" value="C:cytosol"/>
    <property type="evidence" value="ECO:0007669"/>
    <property type="project" value="TreeGrafter"/>
</dbReference>
<evidence type="ECO:0008006" key="5">
    <source>
        <dbReference type="Google" id="ProtNLM"/>
    </source>
</evidence>
<feature type="domain" description="Carboxylesterase type B" evidence="1">
    <location>
        <begin position="41"/>
        <end position="156"/>
    </location>
</feature>
<dbReference type="Pfam" id="PF00135">
    <property type="entry name" value="COesterase"/>
    <property type="match status" value="1"/>
</dbReference>
<dbReference type="Proteomes" id="UP000717515">
    <property type="component" value="Unassembled WGS sequence"/>
</dbReference>
<evidence type="ECO:0000313" key="3">
    <source>
        <dbReference type="EMBL" id="KAG9325141.1"/>
    </source>
</evidence>
<dbReference type="GO" id="GO:0006218">
    <property type="term" value="P:uridine catabolic process"/>
    <property type="evidence" value="ECO:0007669"/>
    <property type="project" value="TreeGrafter"/>
</dbReference>
<evidence type="ECO:0000259" key="2">
    <source>
        <dbReference type="Pfam" id="PF01048"/>
    </source>
</evidence>
<dbReference type="InterPro" id="IPR000845">
    <property type="entry name" value="Nucleoside_phosphorylase_d"/>
</dbReference>
<dbReference type="Pfam" id="PF01048">
    <property type="entry name" value="PNP_UDP_1"/>
    <property type="match status" value="1"/>
</dbReference>